<dbReference type="AlphaFoldDB" id="A3LPK5"/>
<dbReference type="Proteomes" id="UP000002258">
    <property type="component" value="Chromosome 2"/>
</dbReference>
<keyword evidence="2" id="KW-0804">Transcription</keyword>
<gene>
    <name evidence="2" type="primary">RPS34</name>
    <name evidence="2" type="ORF">PICST_40538</name>
</gene>
<feature type="non-terminal residue" evidence="2">
    <location>
        <position position="170"/>
    </location>
</feature>
<dbReference type="FunCoup" id="A3LPK5">
    <property type="interactions" value="233"/>
</dbReference>
<dbReference type="Pfam" id="PF08208">
    <property type="entry name" value="RNA_polI_A34"/>
    <property type="match status" value="1"/>
</dbReference>
<evidence type="ECO:0000256" key="1">
    <source>
        <dbReference type="SAM" id="MobiDB-lite"/>
    </source>
</evidence>
<dbReference type="OMA" id="HFPTGYG"/>
<keyword evidence="3" id="KW-1185">Reference proteome</keyword>
<dbReference type="RefSeq" id="XP_001382541.1">
    <property type="nucleotide sequence ID" value="XM_001382504.1"/>
</dbReference>
<dbReference type="STRING" id="322104.A3LPK5"/>
<protein>
    <submittedName>
        <fullName evidence="2">DNA-directed RNA polymerase I subunit A34</fullName>
    </submittedName>
</protein>
<dbReference type="InterPro" id="IPR013240">
    <property type="entry name" value="DNA-dir_RNA_pol1_su_RPA34"/>
</dbReference>
<proteinExistence type="predicted"/>
<dbReference type="eggNOG" id="ENOG502S2EI">
    <property type="taxonomic scope" value="Eukaryota"/>
</dbReference>
<evidence type="ECO:0000313" key="2">
    <source>
        <dbReference type="EMBL" id="ABN64512.1"/>
    </source>
</evidence>
<organism evidence="2 3">
    <name type="scientific">Scheffersomyces stipitis (strain ATCC 58785 / CBS 6054 / NBRC 10063 / NRRL Y-11545)</name>
    <name type="common">Yeast</name>
    <name type="synonym">Pichia stipitis</name>
    <dbReference type="NCBI Taxonomy" id="322104"/>
    <lineage>
        <taxon>Eukaryota</taxon>
        <taxon>Fungi</taxon>
        <taxon>Dikarya</taxon>
        <taxon>Ascomycota</taxon>
        <taxon>Saccharomycotina</taxon>
        <taxon>Pichiomycetes</taxon>
        <taxon>Debaryomycetaceae</taxon>
        <taxon>Scheffersomyces</taxon>
    </lineage>
</organism>
<feature type="region of interest" description="Disordered" evidence="1">
    <location>
        <begin position="1"/>
        <end position="36"/>
    </location>
</feature>
<dbReference type="KEGG" id="pic:PICST_40538"/>
<dbReference type="PANTHER" id="PTHR28155">
    <property type="entry name" value="ACR243WP"/>
    <property type="match status" value="1"/>
</dbReference>
<sequence>MVSYKSSEYVQDSDSDSDTDNQFEPPKNFHKVSNSASTPFPIASTVSNKEIWLIKAPKGFPINDLKSLPVSFTSTSINNGPAPVKVKGQSFQINEELLVEDATENRKYSILVNTKKNSSFIPLESQNIARFYNVRETVKIPKIDLEKVVIPRVDVEKVEDLRMRHFPTGY</sequence>
<dbReference type="OrthoDB" id="4089784at2759"/>
<evidence type="ECO:0000313" key="3">
    <source>
        <dbReference type="Proteomes" id="UP000002258"/>
    </source>
</evidence>
<dbReference type="EMBL" id="CP000496">
    <property type="protein sequence ID" value="ABN64512.1"/>
    <property type="molecule type" value="Genomic_DNA"/>
</dbReference>
<dbReference type="InParanoid" id="A3LPK5"/>
<accession>A3LPK5</accession>
<feature type="compositionally biased region" description="Acidic residues" evidence="1">
    <location>
        <begin position="11"/>
        <end position="21"/>
    </location>
</feature>
<dbReference type="PANTHER" id="PTHR28155:SF1">
    <property type="entry name" value="DNA-DIRECTED RNA POLYMERASE I SUBUNIT RPA34.5-DOMAIN-CONTAINING PROTEIN"/>
    <property type="match status" value="1"/>
</dbReference>
<dbReference type="GO" id="GO:0006360">
    <property type="term" value="P:transcription by RNA polymerase I"/>
    <property type="evidence" value="ECO:0007669"/>
    <property type="project" value="InterPro"/>
</dbReference>
<feature type="compositionally biased region" description="Polar residues" evidence="1">
    <location>
        <begin position="1"/>
        <end position="10"/>
    </location>
</feature>
<dbReference type="GeneID" id="4837179"/>
<name>A3LPK5_PICST</name>
<keyword evidence="2" id="KW-0240">DNA-directed RNA polymerase</keyword>
<dbReference type="Gene3D" id="6.20.250.70">
    <property type="match status" value="1"/>
</dbReference>
<dbReference type="GO" id="GO:0000428">
    <property type="term" value="C:DNA-directed RNA polymerase complex"/>
    <property type="evidence" value="ECO:0007669"/>
    <property type="project" value="UniProtKB-KW"/>
</dbReference>
<reference evidence="2 3" key="1">
    <citation type="journal article" date="2007" name="Nat. Biotechnol.">
        <title>Genome sequence of the lignocellulose-bioconverting and xylose-fermenting yeast Pichia stipitis.</title>
        <authorList>
            <person name="Jeffries T.W."/>
            <person name="Grigoriev I.V."/>
            <person name="Grimwood J."/>
            <person name="Laplaza J.M."/>
            <person name="Aerts A."/>
            <person name="Salamov A."/>
            <person name="Schmutz J."/>
            <person name="Lindquist E."/>
            <person name="Dehal P."/>
            <person name="Shapiro H."/>
            <person name="Jin Y.S."/>
            <person name="Passoth V."/>
            <person name="Richardson P.M."/>
        </authorList>
    </citation>
    <scope>NUCLEOTIDE SEQUENCE [LARGE SCALE GENOMIC DNA]</scope>
    <source>
        <strain evidence="3">ATCC 58785 / CBS 6054 / NBRC 10063 / NRRL Y-11545</strain>
    </source>
</reference>
<dbReference type="HOGENOM" id="CLU_090034_0_0_1"/>
<dbReference type="InterPro" id="IPR053263">
    <property type="entry name" value="Euk_RPA34_RNAP_subunit"/>
</dbReference>